<name>A0A834Y6J4_APHGI</name>
<proteinExistence type="predicted"/>
<feature type="compositionally biased region" description="Polar residues" evidence="1">
    <location>
        <begin position="248"/>
        <end position="265"/>
    </location>
</feature>
<evidence type="ECO:0000259" key="2">
    <source>
        <dbReference type="PROSITE" id="PS50245"/>
    </source>
</evidence>
<keyword evidence="4" id="KW-1185">Reference proteome</keyword>
<dbReference type="InterPro" id="IPR036859">
    <property type="entry name" value="CAP-Gly_dom_sf"/>
</dbReference>
<dbReference type="PROSITE" id="PS50245">
    <property type="entry name" value="CAP_GLY_2"/>
    <property type="match status" value="1"/>
</dbReference>
<dbReference type="InterPro" id="IPR000938">
    <property type="entry name" value="CAP-Gly_domain"/>
</dbReference>
<dbReference type="Proteomes" id="UP000639338">
    <property type="component" value="Unassembled WGS sequence"/>
</dbReference>
<feature type="compositionally biased region" description="Polar residues" evidence="1">
    <location>
        <begin position="658"/>
        <end position="696"/>
    </location>
</feature>
<dbReference type="SUPFAM" id="SSF74924">
    <property type="entry name" value="Cap-Gly domain"/>
    <property type="match status" value="1"/>
</dbReference>
<dbReference type="Gene3D" id="2.30.30.190">
    <property type="entry name" value="CAP Gly-rich-like domain"/>
    <property type="match status" value="1"/>
</dbReference>
<feature type="region of interest" description="Disordered" evidence="1">
    <location>
        <begin position="655"/>
        <end position="696"/>
    </location>
</feature>
<reference evidence="3 4" key="1">
    <citation type="submission" date="2020-08" db="EMBL/GenBank/DDBJ databases">
        <title>Aphidius gifuensis genome sequencing and assembly.</title>
        <authorList>
            <person name="Du Z."/>
        </authorList>
    </citation>
    <scope>NUCLEOTIDE SEQUENCE [LARGE SCALE GENOMIC DNA]</scope>
    <source>
        <strain evidence="3">YNYX2018</strain>
        <tissue evidence="3">Adults</tissue>
    </source>
</reference>
<feature type="region of interest" description="Disordered" evidence="1">
    <location>
        <begin position="1"/>
        <end position="32"/>
    </location>
</feature>
<feature type="compositionally biased region" description="Basic residues" evidence="1">
    <location>
        <begin position="12"/>
        <end position="28"/>
    </location>
</feature>
<feature type="region of interest" description="Disordered" evidence="1">
    <location>
        <begin position="430"/>
        <end position="451"/>
    </location>
</feature>
<feature type="compositionally biased region" description="Basic and acidic residues" evidence="1">
    <location>
        <begin position="382"/>
        <end position="391"/>
    </location>
</feature>
<dbReference type="Pfam" id="PF01302">
    <property type="entry name" value="CAP_GLY"/>
    <property type="match status" value="1"/>
</dbReference>
<feature type="region of interest" description="Disordered" evidence="1">
    <location>
        <begin position="244"/>
        <end position="271"/>
    </location>
</feature>
<evidence type="ECO:0000313" key="4">
    <source>
        <dbReference type="Proteomes" id="UP000639338"/>
    </source>
</evidence>
<gene>
    <name evidence="3" type="ORF">HCN44_006213</name>
</gene>
<comment type="caution">
    <text evidence="3">The sequence shown here is derived from an EMBL/GenBank/DDBJ whole genome shotgun (WGS) entry which is preliminary data.</text>
</comment>
<protein>
    <recommendedName>
        <fullName evidence="2">CAP-Gly domain-containing protein</fullName>
    </recommendedName>
</protein>
<dbReference type="OrthoDB" id="2130750at2759"/>
<feature type="domain" description="CAP-Gly" evidence="2">
    <location>
        <begin position="818"/>
        <end position="860"/>
    </location>
</feature>
<feature type="region of interest" description="Disordered" evidence="1">
    <location>
        <begin position="328"/>
        <end position="392"/>
    </location>
</feature>
<dbReference type="SMART" id="SM01052">
    <property type="entry name" value="CAP_GLY"/>
    <property type="match status" value="1"/>
</dbReference>
<dbReference type="EMBL" id="JACMRX010000001">
    <property type="protein sequence ID" value="KAF7997642.1"/>
    <property type="molecule type" value="Genomic_DNA"/>
</dbReference>
<feature type="compositionally biased region" description="Polar residues" evidence="1">
    <location>
        <begin position="357"/>
        <end position="380"/>
    </location>
</feature>
<organism evidence="3 4">
    <name type="scientific">Aphidius gifuensis</name>
    <name type="common">Parasitoid wasp</name>
    <dbReference type="NCBI Taxonomy" id="684658"/>
    <lineage>
        <taxon>Eukaryota</taxon>
        <taxon>Metazoa</taxon>
        <taxon>Ecdysozoa</taxon>
        <taxon>Arthropoda</taxon>
        <taxon>Hexapoda</taxon>
        <taxon>Insecta</taxon>
        <taxon>Pterygota</taxon>
        <taxon>Neoptera</taxon>
        <taxon>Endopterygota</taxon>
        <taxon>Hymenoptera</taxon>
        <taxon>Apocrita</taxon>
        <taxon>Ichneumonoidea</taxon>
        <taxon>Braconidae</taxon>
        <taxon>Aphidiinae</taxon>
        <taxon>Aphidius</taxon>
    </lineage>
</organism>
<sequence>MEAENSRLAHQGLHHHHHQHEHHHHIQQNHHQLSLSNTGIPGLDVVRALHQTVISLRSALESSREELHKLRKIVKDYKGETYSEIVERLSLENHVLRRKIIRRGDNITDGACIISPEQNLDSTTSKVSIPVMSVDASTSKDKHQQEDHTMENTVEINNDDKIKVTHEESAVILELSTADVQQVLTNNNDDDDNNNNKCEIINIEQQINEDSSTSLIQDVESPEQECAGIIYQNNIDDNLKNTTDSRFDNNPSPGCTNDRNICTGESENDSEELDDIELIFTTDENCREISMQEVLVSITEPENWQQPTKKIVLQTSQEQDETIAHDIELECDDDEDADADNNDDEGDDDEDDDNNEQTNNITTKTCTSSVDEAGSSQYSSVDRGENADHFDSVSNPRLQKIWSQCSVLVETDISKCGVLDQIDHHHYHHHHHHHPIVHNTERRNTVAGPSTSYRPIIHRETQGNYGRRKSLIPLRPIMDNCANGARRENGVQTDISALPSHWKSESYLAHKVAHTFTTLPSKFSLPINSANRLKLSDKTREARRVMLSDISFTSMVPELSRSADHLTLDLKCQQTPEWHRPDCPITTGNQWPKSNMRLGLHSPCECRVSTEIFSSRFRSSLASIPSPVYEVGGSPPPRRQTWRTTNPSSFETWKHGSNMPSTSRLTWSSVPSSPTHTCPFSSNKKFTKNPSTKSRQKVTFQEGPMIRGSMPNLPSEINCSETSDSTESLIDEAEAYLRRGIDSILKISSPDRDCLSGISTRRRRSRRNSETDVTRKDFLPKNARPFLPKHPRDLKLDNLVKVISPEGKVLQGKVRYVGPLPGTEDIHVGVELPTDTGTTDGSFHGRRFFNCEQDCGVFVPFKKVILAWCTI</sequence>
<dbReference type="AlphaFoldDB" id="A0A834Y6J4"/>
<evidence type="ECO:0000256" key="1">
    <source>
        <dbReference type="SAM" id="MobiDB-lite"/>
    </source>
</evidence>
<feature type="compositionally biased region" description="Acidic residues" evidence="1">
    <location>
        <begin position="329"/>
        <end position="355"/>
    </location>
</feature>
<accession>A0A834Y6J4</accession>
<evidence type="ECO:0000313" key="3">
    <source>
        <dbReference type="EMBL" id="KAF7997642.1"/>
    </source>
</evidence>